<dbReference type="PANTHER" id="PTHR47471">
    <property type="entry name" value="GYF DOMAIN-CONTAINING PROTEIN"/>
    <property type="match status" value="1"/>
</dbReference>
<dbReference type="Proteomes" id="UP001642360">
    <property type="component" value="Unassembled WGS sequence"/>
</dbReference>
<comment type="caution">
    <text evidence="4">The sequence shown here is derived from an EMBL/GenBank/DDBJ whole genome shotgun (WGS) entry which is preliminary data.</text>
</comment>
<keyword evidence="5" id="KW-1185">Reference proteome</keyword>
<feature type="compositionally biased region" description="Polar residues" evidence="1">
    <location>
        <begin position="512"/>
        <end position="522"/>
    </location>
</feature>
<evidence type="ECO:0000313" key="4">
    <source>
        <dbReference type="EMBL" id="CAK9146354.1"/>
    </source>
</evidence>
<dbReference type="InterPro" id="IPR035445">
    <property type="entry name" value="GYF-like_dom_sf"/>
</dbReference>
<feature type="compositionally biased region" description="Basic and acidic residues" evidence="1">
    <location>
        <begin position="202"/>
        <end position="215"/>
    </location>
</feature>
<feature type="compositionally biased region" description="Basic and acidic residues" evidence="1">
    <location>
        <begin position="1197"/>
        <end position="1208"/>
    </location>
</feature>
<feature type="compositionally biased region" description="Basic and acidic residues" evidence="1">
    <location>
        <begin position="90"/>
        <end position="101"/>
    </location>
</feature>
<evidence type="ECO:0000259" key="3">
    <source>
        <dbReference type="PROSITE" id="PS50829"/>
    </source>
</evidence>
<organism evidence="4 5">
    <name type="scientific">Ilex paraguariensis</name>
    <name type="common">yerba mate</name>
    <dbReference type="NCBI Taxonomy" id="185542"/>
    <lineage>
        <taxon>Eukaryota</taxon>
        <taxon>Viridiplantae</taxon>
        <taxon>Streptophyta</taxon>
        <taxon>Embryophyta</taxon>
        <taxon>Tracheophyta</taxon>
        <taxon>Spermatophyta</taxon>
        <taxon>Magnoliopsida</taxon>
        <taxon>eudicotyledons</taxon>
        <taxon>Gunneridae</taxon>
        <taxon>Pentapetalae</taxon>
        <taxon>asterids</taxon>
        <taxon>campanulids</taxon>
        <taxon>Aquifoliales</taxon>
        <taxon>Aquifoliaceae</taxon>
        <taxon>Ilex</taxon>
    </lineage>
</organism>
<proteinExistence type="predicted"/>
<feature type="region of interest" description="Disordered" evidence="1">
    <location>
        <begin position="656"/>
        <end position="675"/>
    </location>
</feature>
<feature type="transmembrane region" description="Helical" evidence="2">
    <location>
        <begin position="1613"/>
        <end position="1633"/>
    </location>
</feature>
<feature type="compositionally biased region" description="Basic and acidic residues" evidence="1">
    <location>
        <begin position="1165"/>
        <end position="1183"/>
    </location>
</feature>
<feature type="domain" description="GYF" evidence="3">
    <location>
        <begin position="575"/>
        <end position="626"/>
    </location>
</feature>
<reference evidence="4 5" key="1">
    <citation type="submission" date="2024-02" db="EMBL/GenBank/DDBJ databases">
        <authorList>
            <person name="Vignale AGUSTIN F."/>
            <person name="Sosa J E."/>
            <person name="Modenutti C."/>
        </authorList>
    </citation>
    <scope>NUCLEOTIDE SEQUENCE [LARGE SCALE GENOMIC DNA]</scope>
</reference>
<dbReference type="PANTHER" id="PTHR47471:SF1">
    <property type="entry name" value="PROTEIN ESSENTIAL FOR POTEXVIRUS ACCUMULATION 1"/>
    <property type="match status" value="1"/>
</dbReference>
<evidence type="ECO:0000256" key="2">
    <source>
        <dbReference type="SAM" id="Phobius"/>
    </source>
</evidence>
<feature type="region of interest" description="Disordered" evidence="1">
    <location>
        <begin position="382"/>
        <end position="411"/>
    </location>
</feature>
<feature type="compositionally biased region" description="Low complexity" evidence="1">
    <location>
        <begin position="1554"/>
        <end position="1567"/>
    </location>
</feature>
<feature type="region of interest" description="Disordered" evidence="1">
    <location>
        <begin position="80"/>
        <end position="249"/>
    </location>
</feature>
<dbReference type="SUPFAM" id="SSF55277">
    <property type="entry name" value="GYF domain"/>
    <property type="match status" value="1"/>
</dbReference>
<feature type="compositionally biased region" description="Polar residues" evidence="1">
    <location>
        <begin position="12"/>
        <end position="22"/>
    </location>
</feature>
<feature type="region of interest" description="Disordered" evidence="1">
    <location>
        <begin position="1314"/>
        <end position="1334"/>
    </location>
</feature>
<evidence type="ECO:0000256" key="1">
    <source>
        <dbReference type="SAM" id="MobiDB-lite"/>
    </source>
</evidence>
<evidence type="ECO:0000313" key="5">
    <source>
        <dbReference type="Proteomes" id="UP001642360"/>
    </source>
</evidence>
<sequence>MADKTDFDFRPNQISKDLQGSDSPIPLSPQWLLPKPGETKTGMENHLSPSAGYVNCSDTMKSLGTGEEMYDTQKKKDVFRPSILEMGSGRSDRWHDEERDTNSSVRRGRWREGDREPGENRKVDRWTDSSGRHLGEVRRGPTERWIDSSNRETSNDQRRESKWNTRWGPDDKETDGLREKLTDSNKDAVMPLDKGMAHLSYHGKDEMEGDHDRPWRSNSSHGRGKIDPPHRQTLTPNKQVPTFVHGRGRGENALPTFSFGRGRASFVGSSINSISTHLQSLGSFSEKGESGHGGPSPLRYNRTKLLDVYRITDMKSRGKVLDGIVQIPSLTQEEPLEPLAFCAPAPEELAILKGIDKGDIVSSGAPQITKDGSVGRISTDLVQSRQNKLDSREDLPFAGEDSKDEAVDGSRRGYLNYSEGLSIDKRMHSYGPNSKIETVQDNQKFSDFKLKAEASTEDGAYQRNDPVPIEREASMLRNSSFHAGDAWHSTPMAEHAPYDWRDIPNDVRSRTSDISWSQSQKDMNNEWEGSLSDPSYSKDGPKGKIGNERIVKRQPSVVLDREQETRTLPQPSPEDLLLYYRDPQGEVQGPFAGIDVIGWFEAGYFGIDLQVRLANAPHDSPFSLLGDVMPHLRAKARPPPGFGAPKQNEVTDALSRLNPGSFGKLNTGSSETDMIKNEPRYKHSSTKEAENRFLESLMSANMSSTPLEKFAPSEGVQGYFGNNTSVRPPLGAESGDNLHLLAKRITFERQSSFPNPYAHWPGRDATSIVPNSEIVHDSPLPHPKFSFSMSDHPLQQPHSQNMDLMSIGPGLPERPTSGINNGVSGWSNFSGQGGLDPIKDKLDTLHGQNFPPQATYGIQQQRLQPQNQPPLANLLAQAIDNSSSILTPEKLLSSGLSQDPQLLSLLQQQYSRQLPSQSPVPSQQLSILDKLLLLKQQQKQEEQQQLLRQQQQLLSQVLSEHQSQQRFSEVSYGQLQPAGLPTGNVSLDHPRFQQSHELFQIGSQMQGPNIQDEYVTVKFPPSVSEDVSHCVGSETPSIHLPHQMFSNKIRQEGWGDALLEQIDDTKQKGSLLASAAMDTSPQSKVVDKLSQEQTLQKNLTTNEPVMITISEASVQLSTSDYLPYVGTGENQVLMPEQVNDFVVPSAGAVDESLVEKEHCIDEPSMVKEVKNVESREVRKASEKKSRKQKAKAQSADQAKEVSKMKQSKESATEWTHLVDIKSKAHMVPGDILYGAAQQETREQKQDIDSFENVDSQEGKGSLPAYMPRDEGEIVGTKGESKQVGSVSQLNVQLQRAWKPAPGFKPKSLLEIQQEEQRKAEAEITDSEISTSLGPMGFSTAWSDVAANSNQKSFREIQQDTGTIELNLGKSESSLKQNGKKSQLHDLLAEEALVKSTEREAEIPVSDSTSPHIPVMSSVSDSVDDDFIEAKDTRKNRKKSAKAKVAGSKVSAPIASADVSVGSNPIEKVKSSRQILQEKEVLPAVPSGPSLGDFVVWKGESSNLSPAPAWSNDSGKLPKPTSLRDILKEQQKRVSPGQHQIPVPSPQKSLPTQASRGSGPSWSFSGSSPAKAASPIQINSQAAFQSKQRVDDELFWGPLDQPKQEAKQYDPSSFLNSVSLGVLLCLLLIAVNCYNLFSIVTSDKPCDALNLYKKRAGEKIN</sequence>
<dbReference type="CDD" id="cd00072">
    <property type="entry name" value="GYF"/>
    <property type="match status" value="1"/>
</dbReference>
<feature type="region of interest" description="Disordered" evidence="1">
    <location>
        <begin position="1501"/>
        <end position="1520"/>
    </location>
</feature>
<dbReference type="Pfam" id="PF02213">
    <property type="entry name" value="GYF"/>
    <property type="match status" value="1"/>
</dbReference>
<dbReference type="EMBL" id="CAUOFW020001563">
    <property type="protein sequence ID" value="CAK9146354.1"/>
    <property type="molecule type" value="Genomic_DNA"/>
</dbReference>
<gene>
    <name evidence="4" type="ORF">ILEXP_LOCUS14192</name>
</gene>
<feature type="region of interest" description="Disordered" evidence="1">
    <location>
        <begin position="1397"/>
        <end position="1418"/>
    </location>
</feature>
<protein>
    <recommendedName>
        <fullName evidence="3">GYF domain-containing protein</fullName>
    </recommendedName>
</protein>
<accession>A0ABC8RN08</accession>
<feature type="region of interest" description="Disordered" evidence="1">
    <location>
        <begin position="1529"/>
        <end position="1571"/>
    </location>
</feature>
<dbReference type="SMART" id="SM00444">
    <property type="entry name" value="GYF"/>
    <property type="match status" value="1"/>
</dbReference>
<keyword evidence="2" id="KW-0472">Membrane</keyword>
<dbReference type="InterPro" id="IPR003169">
    <property type="entry name" value="GYF"/>
</dbReference>
<feature type="region of interest" description="Disordered" evidence="1">
    <location>
        <begin position="1165"/>
        <end position="1208"/>
    </location>
</feature>
<dbReference type="Gene3D" id="3.30.1490.40">
    <property type="match status" value="1"/>
</dbReference>
<feature type="compositionally biased region" description="Basic and acidic residues" evidence="1">
    <location>
        <begin position="387"/>
        <end position="411"/>
    </location>
</feature>
<keyword evidence="2" id="KW-1133">Transmembrane helix</keyword>
<feature type="region of interest" description="Disordered" evidence="1">
    <location>
        <begin position="511"/>
        <end position="546"/>
    </location>
</feature>
<feature type="region of interest" description="Disordered" evidence="1">
    <location>
        <begin position="1"/>
        <end position="52"/>
    </location>
</feature>
<feature type="compositionally biased region" description="Basic and acidic residues" evidence="1">
    <location>
        <begin position="110"/>
        <end position="186"/>
    </location>
</feature>
<dbReference type="PROSITE" id="PS50829">
    <property type="entry name" value="GYF"/>
    <property type="match status" value="1"/>
</dbReference>
<feature type="region of interest" description="Disordered" evidence="1">
    <location>
        <begin position="1238"/>
        <end position="1269"/>
    </location>
</feature>
<name>A0ABC8RN08_9AQUA</name>
<keyword evidence="2" id="KW-0812">Transmembrane</keyword>